<dbReference type="Proteomes" id="UP000663090">
    <property type="component" value="Chromosome"/>
</dbReference>
<accession>A0ABX7N5Q9</accession>
<name>A0ABX7N5Q9_9BACT</name>
<proteinExistence type="predicted"/>
<feature type="transmembrane region" description="Helical" evidence="1">
    <location>
        <begin position="6"/>
        <end position="26"/>
    </location>
</feature>
<protein>
    <recommendedName>
        <fullName evidence="4">Lipoprotein</fullName>
    </recommendedName>
</protein>
<evidence type="ECO:0000313" key="2">
    <source>
        <dbReference type="EMBL" id="QSQ14066.1"/>
    </source>
</evidence>
<sequence length="85" mass="9517">MTTELVVALVGVAGFILGGQLMGWLMRDANRAACRHATESAERLRCAQRRIDAATKYAHELMKGDDEEYDYGEHLAFLLSQKEES</sequence>
<evidence type="ECO:0000313" key="3">
    <source>
        <dbReference type="Proteomes" id="UP000663090"/>
    </source>
</evidence>
<evidence type="ECO:0000256" key="1">
    <source>
        <dbReference type="SAM" id="Phobius"/>
    </source>
</evidence>
<keyword evidence="1" id="KW-1133">Transmembrane helix</keyword>
<keyword evidence="3" id="KW-1185">Reference proteome</keyword>
<organism evidence="2 3">
    <name type="scientific">Myxococcus landrumensis</name>
    <dbReference type="NCBI Taxonomy" id="2813577"/>
    <lineage>
        <taxon>Bacteria</taxon>
        <taxon>Pseudomonadati</taxon>
        <taxon>Myxococcota</taxon>
        <taxon>Myxococcia</taxon>
        <taxon>Myxococcales</taxon>
        <taxon>Cystobacterineae</taxon>
        <taxon>Myxococcaceae</taxon>
        <taxon>Myxococcus</taxon>
    </lineage>
</organism>
<dbReference type="EMBL" id="CP071091">
    <property type="protein sequence ID" value="QSQ14066.1"/>
    <property type="molecule type" value="Genomic_DNA"/>
</dbReference>
<keyword evidence="1" id="KW-0812">Transmembrane</keyword>
<reference evidence="2 3" key="1">
    <citation type="submission" date="2021-02" db="EMBL/GenBank/DDBJ databases">
        <title>De Novo genome assembly of isolated myxobacteria.</title>
        <authorList>
            <person name="Stevens D.C."/>
        </authorList>
    </citation>
    <scope>NUCLEOTIDE SEQUENCE [LARGE SCALE GENOMIC DNA]</scope>
    <source>
        <strain evidence="2 3">SCHIC003</strain>
    </source>
</reference>
<gene>
    <name evidence="2" type="ORF">JY572_38090</name>
</gene>
<dbReference type="RefSeq" id="WP_206715860.1">
    <property type="nucleotide sequence ID" value="NZ_CP071091.1"/>
</dbReference>
<evidence type="ECO:0008006" key="4">
    <source>
        <dbReference type="Google" id="ProtNLM"/>
    </source>
</evidence>
<keyword evidence="1" id="KW-0472">Membrane</keyword>